<dbReference type="EMBL" id="VLTN01000045">
    <property type="protein sequence ID" value="KAA0149220.1"/>
    <property type="molecule type" value="Genomic_DNA"/>
</dbReference>
<feature type="compositionally biased region" description="Basic and acidic residues" evidence="1">
    <location>
        <begin position="1125"/>
        <end position="1134"/>
    </location>
</feature>
<feature type="region of interest" description="Disordered" evidence="1">
    <location>
        <begin position="512"/>
        <end position="565"/>
    </location>
</feature>
<evidence type="ECO:0000313" key="2">
    <source>
        <dbReference type="EMBL" id="KAA0149220.1"/>
    </source>
</evidence>
<feature type="compositionally biased region" description="Low complexity" evidence="1">
    <location>
        <begin position="697"/>
        <end position="707"/>
    </location>
</feature>
<dbReference type="AlphaFoldDB" id="A0A5A8CB25"/>
<evidence type="ECO:0000256" key="1">
    <source>
        <dbReference type="SAM" id="MobiDB-lite"/>
    </source>
</evidence>
<organism evidence="2 3">
    <name type="scientific">Cafeteria roenbergensis</name>
    <name type="common">Marine flagellate</name>
    <dbReference type="NCBI Taxonomy" id="33653"/>
    <lineage>
        <taxon>Eukaryota</taxon>
        <taxon>Sar</taxon>
        <taxon>Stramenopiles</taxon>
        <taxon>Bigyra</taxon>
        <taxon>Opalozoa</taxon>
        <taxon>Bicosoecida</taxon>
        <taxon>Cafeteriaceae</taxon>
        <taxon>Cafeteria</taxon>
    </lineage>
</organism>
<feature type="compositionally biased region" description="Low complexity" evidence="1">
    <location>
        <begin position="524"/>
        <end position="552"/>
    </location>
</feature>
<evidence type="ECO:0000313" key="3">
    <source>
        <dbReference type="Proteomes" id="UP000323011"/>
    </source>
</evidence>
<feature type="region of interest" description="Disordered" evidence="1">
    <location>
        <begin position="610"/>
        <end position="646"/>
    </location>
</feature>
<protein>
    <submittedName>
        <fullName evidence="2">Uncharacterized protein</fullName>
    </submittedName>
</protein>
<feature type="region of interest" description="Disordered" evidence="1">
    <location>
        <begin position="112"/>
        <end position="132"/>
    </location>
</feature>
<feature type="compositionally biased region" description="Low complexity" evidence="1">
    <location>
        <begin position="1058"/>
        <end position="1070"/>
    </location>
</feature>
<gene>
    <name evidence="2" type="ORF">FNF29_06107</name>
</gene>
<feature type="region of interest" description="Disordered" evidence="1">
    <location>
        <begin position="1049"/>
        <end position="1142"/>
    </location>
</feature>
<dbReference type="Proteomes" id="UP000323011">
    <property type="component" value="Unassembled WGS sequence"/>
</dbReference>
<accession>A0A5A8CB25</accession>
<feature type="region of interest" description="Disordered" evidence="1">
    <location>
        <begin position="697"/>
        <end position="746"/>
    </location>
</feature>
<sequence>MVFANLPPPEQAAAFVPVLMAMAVSEVSFCLVEPSLFANGAQRVLRRPWTEVLGVRARPTSPAFIEERYRKGTRHVELWLSGGVALDVYAFDAGGALAAHVASAWAAGRERERDGEAVGDDDKEEPSALRDDTDFGSLARADVVVRRFQASVAAAATALRRAELVGAMAEAALFDRRIKRVMLSGGLVPAMLQNAQHRIAWLRGYIPPPLPRSLAGRTDALERHACRRRGSHDAAKCAQAELRAVSAALFASEALPAPVRAEAFRPAQGGAASMARAITALLEDPTPLYWVPGVLEAYHLALQEEIERRERTGGSEHRVTPVVPGDPRYRHGRAVAGAGQGGPQSFRLQLERELGTGETVDEAAELSLLATYFRVDLGDGDGEGSGLRQLAALDEAGASFGLSELHGLLERSVPSNAELTAMARATSSAPAPGGGLEPQASVYSVEGLPMRALASGARLTPYQQACLAEQGRTRGGALAACGLIRPPERYAVDVLRADRAIRREALAALRAHRAPTMQRRPSEASAATGTASRAGFAPDGFTGRSGSTSPSSSRRESDALTAGPVLPPLTAVERFRQALATGATRYPDDPSRFYGYGDAIEAADRAAEGGLGGSESLARLSGGSGGLDSGRSPLATEPTPGGSEARFRELMDLRSDEVLDAKRLLSMAHEGAQRRRADEEAEAGAAAAAGWRSEAVRAAGSAPASPGLSTTGAATRETPPASPVRPAGGELDTLGGSSGVGARPAQPVSKSAVARVLASSRTSGVFGVGQLSPLLAESKSRARRRKIQLAIHAWAMFTLGSRKLEVLLRYHDMAETLIAEKALKPRERITAIVAHVPDHIVRPFALHTLARAVGLLSRLRTYYESLSKAISNAEEQVAESAGLSGAAALGHASAFGGTGRTRSGSDASRPSRAASAPAAPAADHAAAISARDRVRRHALRAATDLGAGELALQLWRTARVIAIFVSGCSNVREAVDAERVMPLRRFLVSSLAKLGKVRHDIIASSGPLLTQGIQQLMSVASTFDGNDAGVLDELADTLAAALDEAARNAAVSEPTPSAPAEAGDAAEAPAAAPPAPDSVSEGAASHPPVPSAQVGQPRLTHEHAGERGTGGAPDLSRMQSADGESDVHSFRDSDAAGYDAAAQAESEAARASRARELMELRRRFASSRYCAEPRAHIQQRDQERAAWEHGIGGLLEDFA</sequence>
<feature type="region of interest" description="Disordered" evidence="1">
    <location>
        <begin position="895"/>
        <end position="924"/>
    </location>
</feature>
<feature type="compositionally biased region" description="Low complexity" evidence="1">
    <location>
        <begin position="902"/>
        <end position="924"/>
    </location>
</feature>
<proteinExistence type="predicted"/>
<reference evidence="2 3" key="1">
    <citation type="submission" date="2019-07" db="EMBL/GenBank/DDBJ databases">
        <title>Genomes of Cafeteria roenbergensis.</title>
        <authorList>
            <person name="Fischer M.G."/>
            <person name="Hackl T."/>
            <person name="Roman M."/>
        </authorList>
    </citation>
    <scope>NUCLEOTIDE SEQUENCE [LARGE SCALE GENOMIC DNA]</scope>
    <source>
        <strain evidence="2 3">BVI</strain>
    </source>
</reference>
<comment type="caution">
    <text evidence="2">The sequence shown here is derived from an EMBL/GenBank/DDBJ whole genome shotgun (WGS) entry which is preliminary data.</text>
</comment>
<name>A0A5A8CB25_CAFRO</name>
<keyword evidence="3" id="KW-1185">Reference proteome</keyword>